<dbReference type="Proteomes" id="UP000198994">
    <property type="component" value="Unassembled WGS sequence"/>
</dbReference>
<dbReference type="STRING" id="282683.SAMN04488105_102305"/>
<dbReference type="Gene3D" id="3.40.50.1240">
    <property type="entry name" value="Phosphoglycerate mutase-like"/>
    <property type="match status" value="1"/>
</dbReference>
<organism evidence="1 2">
    <name type="scientific">Salipiger thiooxidans</name>
    <dbReference type="NCBI Taxonomy" id="282683"/>
    <lineage>
        <taxon>Bacteria</taxon>
        <taxon>Pseudomonadati</taxon>
        <taxon>Pseudomonadota</taxon>
        <taxon>Alphaproteobacteria</taxon>
        <taxon>Rhodobacterales</taxon>
        <taxon>Roseobacteraceae</taxon>
        <taxon>Salipiger</taxon>
    </lineage>
</organism>
<dbReference type="RefSeq" id="WP_089955572.1">
    <property type="nucleotide sequence ID" value="NZ_FNAV01000002.1"/>
</dbReference>
<dbReference type="AlphaFoldDB" id="A0A1G7BPP4"/>
<accession>A0A1G7BPP4</accession>
<dbReference type="CDD" id="cd07040">
    <property type="entry name" value="HP"/>
    <property type="match status" value="1"/>
</dbReference>
<protein>
    <submittedName>
        <fullName evidence="1">Broad specificity phosphatase PhoE</fullName>
    </submittedName>
</protein>
<dbReference type="InterPro" id="IPR029033">
    <property type="entry name" value="His_PPase_superfam"/>
</dbReference>
<reference evidence="2" key="1">
    <citation type="submission" date="2016-10" db="EMBL/GenBank/DDBJ databases">
        <authorList>
            <person name="Varghese N."/>
            <person name="Submissions S."/>
        </authorList>
    </citation>
    <scope>NUCLEOTIDE SEQUENCE [LARGE SCALE GENOMIC DNA]</scope>
    <source>
        <strain evidence="2">DSM 10146</strain>
    </source>
</reference>
<name>A0A1G7BPP4_9RHOB</name>
<dbReference type="SUPFAM" id="SSF53254">
    <property type="entry name" value="Phosphoglycerate mutase-like"/>
    <property type="match status" value="1"/>
</dbReference>
<evidence type="ECO:0000313" key="1">
    <source>
        <dbReference type="EMBL" id="SDE28927.1"/>
    </source>
</evidence>
<gene>
    <name evidence="1" type="ORF">SAMN04488105_102305</name>
</gene>
<keyword evidence="2" id="KW-1185">Reference proteome</keyword>
<dbReference type="EMBL" id="FNAV01000002">
    <property type="protein sequence ID" value="SDE28927.1"/>
    <property type="molecule type" value="Genomic_DNA"/>
</dbReference>
<dbReference type="OrthoDB" id="34197at2"/>
<sequence>MRQLIYISHAEVDIAPAVPVPDWRLSARGRSRHARFAERCPGVTSIYCSNERKARDGAEIMAATLELDVQVIDALHENDRSATGYLPSEAFKRMADAFFARPEDSVEGWERAVDAQARVMRALRRLVAQDDRGGSIAVIGHGGVGALLRAHLLGQSIDRSHDQPAGGGNVLRVALPDWSLVEGWTPMEQFRSVWDETEEH</sequence>
<dbReference type="InterPro" id="IPR013078">
    <property type="entry name" value="His_Pase_superF_clade-1"/>
</dbReference>
<evidence type="ECO:0000313" key="2">
    <source>
        <dbReference type="Proteomes" id="UP000198994"/>
    </source>
</evidence>
<dbReference type="Pfam" id="PF00300">
    <property type="entry name" value="His_Phos_1"/>
    <property type="match status" value="1"/>
</dbReference>
<proteinExistence type="predicted"/>